<evidence type="ECO:0000259" key="1">
    <source>
        <dbReference type="Pfam" id="PF20978"/>
    </source>
</evidence>
<dbReference type="AlphaFoldDB" id="A0A5N6KUD7"/>
<reference evidence="2 3" key="1">
    <citation type="submission" date="2019-06" db="EMBL/GenBank/DDBJ databases">
        <title>A chromosomal-level reference genome of Carpinus fangiana (Coryloideae, Betulaceae).</title>
        <authorList>
            <person name="Yang X."/>
            <person name="Wang Z."/>
            <person name="Zhang L."/>
            <person name="Hao G."/>
            <person name="Liu J."/>
            <person name="Yang Y."/>
        </authorList>
    </citation>
    <scope>NUCLEOTIDE SEQUENCE [LARGE SCALE GENOMIC DNA]</scope>
    <source>
        <strain evidence="2">Cfa_2016G</strain>
        <tissue evidence="2">Leaf</tissue>
    </source>
</reference>
<dbReference type="GO" id="GO:0006450">
    <property type="term" value="P:regulation of translational fidelity"/>
    <property type="evidence" value="ECO:0007669"/>
    <property type="project" value="InterPro"/>
</dbReference>
<protein>
    <recommendedName>
        <fullName evidence="1">Glutamyl-tRNA amidotransferase complex subunit Gta3 domain-containing protein</fullName>
    </recommendedName>
</protein>
<dbReference type="OrthoDB" id="5522061at2759"/>
<dbReference type="Proteomes" id="UP000327013">
    <property type="component" value="Unassembled WGS sequence"/>
</dbReference>
<dbReference type="EMBL" id="VIBQ01000013">
    <property type="protein sequence ID" value="KAB8346109.1"/>
    <property type="molecule type" value="Genomic_DNA"/>
</dbReference>
<keyword evidence="3" id="KW-1185">Reference proteome</keyword>
<sequence>MLPTEDQIRRSKEITTTQLHHLLRLSALSPPETQQQEAQMLHDLRAQLHFVKEVQEVNTTGIRPLRRIYDESSEAESEAELNMKSLKDAIAQEQRIGKHHKRIKRRWHSTSVVGELETWDVLGQAPRKIGRFFAVESAEREDS</sequence>
<comment type="caution">
    <text evidence="2">The sequence shown here is derived from an EMBL/GenBank/DDBJ whole genome shotgun (WGS) entry which is preliminary data.</text>
</comment>
<dbReference type="Pfam" id="PF20978">
    <property type="entry name" value="Gta3"/>
    <property type="match status" value="1"/>
</dbReference>
<feature type="domain" description="Glutamyl-tRNA amidotransferase complex subunit Gta3" evidence="1">
    <location>
        <begin position="11"/>
        <end position="65"/>
    </location>
</feature>
<organism evidence="2 3">
    <name type="scientific">Carpinus fangiana</name>
    <dbReference type="NCBI Taxonomy" id="176857"/>
    <lineage>
        <taxon>Eukaryota</taxon>
        <taxon>Viridiplantae</taxon>
        <taxon>Streptophyta</taxon>
        <taxon>Embryophyta</taxon>
        <taxon>Tracheophyta</taxon>
        <taxon>Spermatophyta</taxon>
        <taxon>Magnoliopsida</taxon>
        <taxon>eudicotyledons</taxon>
        <taxon>Gunneridae</taxon>
        <taxon>Pentapetalae</taxon>
        <taxon>rosids</taxon>
        <taxon>fabids</taxon>
        <taxon>Fagales</taxon>
        <taxon>Betulaceae</taxon>
        <taxon>Carpinus</taxon>
    </lineage>
</organism>
<proteinExistence type="predicted"/>
<accession>A0A5N6KUD7</accession>
<gene>
    <name evidence="2" type="ORF">FH972_023157</name>
</gene>
<evidence type="ECO:0000313" key="2">
    <source>
        <dbReference type="EMBL" id="KAB8346109.1"/>
    </source>
</evidence>
<name>A0A5N6KUD7_9ROSI</name>
<dbReference type="SUPFAM" id="SSF141000">
    <property type="entry name" value="Glu-tRNAGln amidotransferase C subunit"/>
    <property type="match status" value="1"/>
</dbReference>
<evidence type="ECO:0000313" key="3">
    <source>
        <dbReference type="Proteomes" id="UP000327013"/>
    </source>
</evidence>
<dbReference type="InterPro" id="IPR049545">
    <property type="entry name" value="Gta3_dom"/>
</dbReference>
<dbReference type="InterPro" id="IPR036113">
    <property type="entry name" value="Asp/Glu-ADT_sf_sub_c"/>
</dbReference>